<dbReference type="Proteomes" id="UP001642360">
    <property type="component" value="Unassembled WGS sequence"/>
</dbReference>
<dbReference type="AlphaFoldDB" id="A0ABC8S2M5"/>
<dbReference type="EMBL" id="CAUOFW020002136">
    <property type="protein sequence ID" value="CAK9151399.1"/>
    <property type="molecule type" value="Genomic_DNA"/>
</dbReference>
<proteinExistence type="predicted"/>
<evidence type="ECO:0000259" key="1">
    <source>
        <dbReference type="Pfam" id="PF13456"/>
    </source>
</evidence>
<dbReference type="InterPro" id="IPR002156">
    <property type="entry name" value="RNaseH_domain"/>
</dbReference>
<protein>
    <recommendedName>
        <fullName evidence="1">RNase H type-1 domain-containing protein</fullName>
    </recommendedName>
</protein>
<dbReference type="Pfam" id="PF13456">
    <property type="entry name" value="RVT_3"/>
    <property type="match status" value="1"/>
</dbReference>
<keyword evidence="3" id="KW-1185">Reference proteome</keyword>
<dbReference type="PANTHER" id="PTHR47723">
    <property type="entry name" value="OS05G0353850 PROTEIN"/>
    <property type="match status" value="1"/>
</dbReference>
<dbReference type="Gene3D" id="3.30.420.10">
    <property type="entry name" value="Ribonuclease H-like superfamily/Ribonuclease H"/>
    <property type="match status" value="1"/>
</dbReference>
<sequence length="179" mass="20170">VRNNWVYQNQHPNSKGVINQALLATSEFQQIDAEPATQTESQHMNTTWSPPLVGFTKINCEASFLAKTRIRAYATLVRNCENRLMNGASASIIVPSPLAANASIIMRAYRMALEEAYHLVIIESDSKELIKFLVQGPTTIIREIKFIQLDIWAYANQLPAIKYSYAKRECNTTTHVVAK</sequence>
<organism evidence="2 3">
    <name type="scientific">Ilex paraguariensis</name>
    <name type="common">yerba mate</name>
    <dbReference type="NCBI Taxonomy" id="185542"/>
    <lineage>
        <taxon>Eukaryota</taxon>
        <taxon>Viridiplantae</taxon>
        <taxon>Streptophyta</taxon>
        <taxon>Embryophyta</taxon>
        <taxon>Tracheophyta</taxon>
        <taxon>Spermatophyta</taxon>
        <taxon>Magnoliopsida</taxon>
        <taxon>eudicotyledons</taxon>
        <taxon>Gunneridae</taxon>
        <taxon>Pentapetalae</taxon>
        <taxon>asterids</taxon>
        <taxon>campanulids</taxon>
        <taxon>Aquifoliales</taxon>
        <taxon>Aquifoliaceae</taxon>
        <taxon>Ilex</taxon>
    </lineage>
</organism>
<feature type="non-terminal residue" evidence="2">
    <location>
        <position position="1"/>
    </location>
</feature>
<feature type="domain" description="RNase H type-1" evidence="1">
    <location>
        <begin position="59"/>
        <end position="179"/>
    </location>
</feature>
<reference evidence="2 3" key="1">
    <citation type="submission" date="2024-02" db="EMBL/GenBank/DDBJ databases">
        <authorList>
            <person name="Vignale AGUSTIN F."/>
            <person name="Sosa J E."/>
            <person name="Modenutti C."/>
        </authorList>
    </citation>
    <scope>NUCLEOTIDE SEQUENCE [LARGE SCALE GENOMIC DNA]</scope>
</reference>
<dbReference type="CDD" id="cd06222">
    <property type="entry name" value="RNase_H_like"/>
    <property type="match status" value="1"/>
</dbReference>
<name>A0ABC8S2M5_9AQUA</name>
<evidence type="ECO:0000313" key="3">
    <source>
        <dbReference type="Proteomes" id="UP001642360"/>
    </source>
</evidence>
<evidence type="ECO:0000313" key="2">
    <source>
        <dbReference type="EMBL" id="CAK9151399.1"/>
    </source>
</evidence>
<comment type="caution">
    <text evidence="2">The sequence shown here is derived from an EMBL/GenBank/DDBJ whole genome shotgun (WGS) entry which is preliminary data.</text>
</comment>
<dbReference type="PANTHER" id="PTHR47723:SF19">
    <property type="entry name" value="POLYNUCLEOTIDYL TRANSFERASE, RIBONUCLEASE H-LIKE SUPERFAMILY PROTEIN"/>
    <property type="match status" value="1"/>
</dbReference>
<gene>
    <name evidence="2" type="ORF">ILEXP_LOCUS19566</name>
</gene>
<dbReference type="InterPro" id="IPR053151">
    <property type="entry name" value="RNase_H-like"/>
</dbReference>
<dbReference type="InterPro" id="IPR044730">
    <property type="entry name" value="RNase_H-like_dom_plant"/>
</dbReference>
<dbReference type="InterPro" id="IPR036397">
    <property type="entry name" value="RNaseH_sf"/>
</dbReference>
<accession>A0ABC8S2M5</accession>